<reference evidence="1" key="1">
    <citation type="journal article" date="2022" name="bioRxiv">
        <title>Sequencing and chromosome-scale assembly of the giantPleurodeles waltlgenome.</title>
        <authorList>
            <person name="Brown T."/>
            <person name="Elewa A."/>
            <person name="Iarovenko S."/>
            <person name="Subramanian E."/>
            <person name="Araus A.J."/>
            <person name="Petzold A."/>
            <person name="Susuki M."/>
            <person name="Suzuki K.-i.T."/>
            <person name="Hayashi T."/>
            <person name="Toyoda A."/>
            <person name="Oliveira C."/>
            <person name="Osipova E."/>
            <person name="Leigh N.D."/>
            <person name="Simon A."/>
            <person name="Yun M.H."/>
        </authorList>
    </citation>
    <scope>NUCLEOTIDE SEQUENCE</scope>
    <source>
        <strain evidence="1">20211129_DDA</strain>
        <tissue evidence="1">Liver</tissue>
    </source>
</reference>
<evidence type="ECO:0000313" key="2">
    <source>
        <dbReference type="Proteomes" id="UP001066276"/>
    </source>
</evidence>
<organism evidence="1 2">
    <name type="scientific">Pleurodeles waltl</name>
    <name type="common">Iberian ribbed newt</name>
    <dbReference type="NCBI Taxonomy" id="8319"/>
    <lineage>
        <taxon>Eukaryota</taxon>
        <taxon>Metazoa</taxon>
        <taxon>Chordata</taxon>
        <taxon>Craniata</taxon>
        <taxon>Vertebrata</taxon>
        <taxon>Euteleostomi</taxon>
        <taxon>Amphibia</taxon>
        <taxon>Batrachia</taxon>
        <taxon>Caudata</taxon>
        <taxon>Salamandroidea</taxon>
        <taxon>Salamandridae</taxon>
        <taxon>Pleurodelinae</taxon>
        <taxon>Pleurodeles</taxon>
    </lineage>
</organism>
<name>A0AAV7NJI6_PLEWA</name>
<sequence length="78" mass="8895">MSGVSKRNVDEGCSGMMFMGDDEVVSERGGMTLDDCVQQRRKDECENEYVDVGSERGDDHFLGKRIRKPPSYLKDFVR</sequence>
<comment type="caution">
    <text evidence="1">The sequence shown here is derived from an EMBL/GenBank/DDBJ whole genome shotgun (WGS) entry which is preliminary data.</text>
</comment>
<protein>
    <submittedName>
        <fullName evidence="1">Uncharacterized protein</fullName>
    </submittedName>
</protein>
<dbReference type="Proteomes" id="UP001066276">
    <property type="component" value="Chromosome 8"/>
</dbReference>
<proteinExistence type="predicted"/>
<dbReference type="EMBL" id="JANPWB010000012">
    <property type="protein sequence ID" value="KAJ1115267.1"/>
    <property type="molecule type" value="Genomic_DNA"/>
</dbReference>
<keyword evidence="2" id="KW-1185">Reference proteome</keyword>
<dbReference type="AlphaFoldDB" id="A0AAV7NJI6"/>
<accession>A0AAV7NJI6</accession>
<gene>
    <name evidence="1" type="ORF">NDU88_003493</name>
</gene>
<evidence type="ECO:0000313" key="1">
    <source>
        <dbReference type="EMBL" id="KAJ1115267.1"/>
    </source>
</evidence>